<dbReference type="InterPro" id="IPR050306">
    <property type="entry name" value="PfkB_Carbo_kinase"/>
</dbReference>
<dbReference type="PANTHER" id="PTHR43085">
    <property type="entry name" value="HEXOKINASE FAMILY MEMBER"/>
    <property type="match status" value="1"/>
</dbReference>
<feature type="domain" description="Carbohydrate kinase PfkB" evidence="6">
    <location>
        <begin position="5"/>
        <end position="302"/>
    </location>
</feature>
<evidence type="ECO:0000256" key="3">
    <source>
        <dbReference type="ARBA" id="ARBA00022741"/>
    </source>
</evidence>
<comment type="similarity">
    <text evidence="1">Belongs to the carbohydrate kinase PfkB family.</text>
</comment>
<evidence type="ECO:0000256" key="2">
    <source>
        <dbReference type="ARBA" id="ARBA00022679"/>
    </source>
</evidence>
<dbReference type="OrthoDB" id="9795789at2"/>
<accession>D7A5P1</accession>
<dbReference type="SUPFAM" id="SSF53613">
    <property type="entry name" value="Ribokinase-like"/>
    <property type="match status" value="1"/>
</dbReference>
<dbReference type="eggNOG" id="COG0524">
    <property type="taxonomic scope" value="Bacteria"/>
</dbReference>
<keyword evidence="8" id="KW-1185">Reference proteome</keyword>
<evidence type="ECO:0000259" key="6">
    <source>
        <dbReference type="Pfam" id="PF00294"/>
    </source>
</evidence>
<dbReference type="HOGENOM" id="CLU_027634_6_2_5"/>
<proteinExistence type="inferred from homology"/>
<dbReference type="PANTHER" id="PTHR43085:SF1">
    <property type="entry name" value="PSEUDOURIDINE KINASE-RELATED"/>
    <property type="match status" value="1"/>
</dbReference>
<keyword evidence="2" id="KW-0808">Transferase</keyword>
<evidence type="ECO:0000313" key="8">
    <source>
        <dbReference type="Proteomes" id="UP000006633"/>
    </source>
</evidence>
<name>D7A5P1_ANCN5</name>
<dbReference type="InterPro" id="IPR002173">
    <property type="entry name" value="Carboh/pur_kinase_PfkB_CS"/>
</dbReference>
<dbReference type="InterPro" id="IPR029056">
    <property type="entry name" value="Ribokinase-like"/>
</dbReference>
<gene>
    <name evidence="7" type="ordered locus">Snov_0840</name>
</gene>
<evidence type="ECO:0000256" key="5">
    <source>
        <dbReference type="ARBA" id="ARBA00022840"/>
    </source>
</evidence>
<dbReference type="InterPro" id="IPR011611">
    <property type="entry name" value="PfkB_dom"/>
</dbReference>
<evidence type="ECO:0000256" key="4">
    <source>
        <dbReference type="ARBA" id="ARBA00022777"/>
    </source>
</evidence>
<dbReference type="Pfam" id="PF00294">
    <property type="entry name" value="PfkB"/>
    <property type="match status" value="1"/>
</dbReference>
<dbReference type="AlphaFoldDB" id="D7A5P1"/>
<dbReference type="EMBL" id="CP002026">
    <property type="protein sequence ID" value="ADH88165.1"/>
    <property type="molecule type" value="Genomic_DNA"/>
</dbReference>
<protein>
    <submittedName>
        <fullName evidence="7">PfkB domain protein</fullName>
    </submittedName>
</protein>
<dbReference type="STRING" id="639283.Snov_0840"/>
<dbReference type="GO" id="GO:0016301">
    <property type="term" value="F:kinase activity"/>
    <property type="evidence" value="ECO:0007669"/>
    <property type="project" value="UniProtKB-KW"/>
</dbReference>
<dbReference type="PROSITE" id="PS00584">
    <property type="entry name" value="PFKB_KINASES_2"/>
    <property type="match status" value="1"/>
</dbReference>
<sequence>MLLSCGDALIDFMPASTADGRDGYVTAVGGSCLNVAVAMARLDAPSGLVGGISTDMFGAMIADHAQRSKVDLAHADRSEHETTLAFVRFVEGEPHYAFYDDGTAARRWTYEPGSIDFSAVEAVHVGSTTLISDPTYSQTLALVEDARRTVTISFDPNCRPALVRDRADYAARMEEFARRADIVRLSDVDFAYLHGDADEDAKAAELLAGNASLVVLTRGAEGVTAWHRVAGKIEVPAPQITLADTIGAGDSFQGALLAALRETGTIGRPRLAAMSAAALREVLGFAVACAAVTCSRVGADPPYRSEVAIRLGQGA</sequence>
<dbReference type="KEGG" id="sno:Snov_0840"/>
<organism evidence="7 8">
    <name type="scientific">Ancylobacter novellus (strain ATCC 8093 / DSM 506 / JCM 20403 / CCM 1077 / IAM 12100 / NBRC 12443 / NCIMB 10456)</name>
    <name type="common">Starkeya novella</name>
    <dbReference type="NCBI Taxonomy" id="639283"/>
    <lineage>
        <taxon>Bacteria</taxon>
        <taxon>Pseudomonadati</taxon>
        <taxon>Pseudomonadota</taxon>
        <taxon>Alphaproteobacteria</taxon>
        <taxon>Hyphomicrobiales</taxon>
        <taxon>Xanthobacteraceae</taxon>
        <taxon>Ancylobacter</taxon>
    </lineage>
</organism>
<evidence type="ECO:0000256" key="1">
    <source>
        <dbReference type="ARBA" id="ARBA00010688"/>
    </source>
</evidence>
<evidence type="ECO:0000313" key="7">
    <source>
        <dbReference type="EMBL" id="ADH88165.1"/>
    </source>
</evidence>
<dbReference type="GO" id="GO:0005524">
    <property type="term" value="F:ATP binding"/>
    <property type="evidence" value="ECO:0007669"/>
    <property type="project" value="UniProtKB-KW"/>
</dbReference>
<dbReference type="Gene3D" id="3.40.1190.20">
    <property type="match status" value="1"/>
</dbReference>
<dbReference type="Proteomes" id="UP000006633">
    <property type="component" value="Chromosome"/>
</dbReference>
<reference evidence="7 8" key="1">
    <citation type="journal article" date="2012" name="Stand. Genomic Sci.">
        <title>Complete genome sequence of the facultatively chemolithoautotrophic and methylotrophic alpha Proteobacterium Starkeya novella type strain (ATCC 8093(T)).</title>
        <authorList>
            <person name="Kappler U."/>
            <person name="Davenport K."/>
            <person name="Beatson S."/>
            <person name="Lucas S."/>
            <person name="Lapidus A."/>
            <person name="Copeland A."/>
            <person name="Berry K.W."/>
            <person name="Glavina Del Rio T."/>
            <person name="Hammon N."/>
            <person name="Dalin E."/>
            <person name="Tice H."/>
            <person name="Pitluck S."/>
            <person name="Richardson P."/>
            <person name="Bruce D."/>
            <person name="Goodwin L.A."/>
            <person name="Han C."/>
            <person name="Tapia R."/>
            <person name="Detter J.C."/>
            <person name="Chang Y.J."/>
            <person name="Jeffries C.D."/>
            <person name="Land M."/>
            <person name="Hauser L."/>
            <person name="Kyrpides N.C."/>
            <person name="Goker M."/>
            <person name="Ivanova N."/>
            <person name="Klenk H.P."/>
            <person name="Woyke T."/>
        </authorList>
    </citation>
    <scope>NUCLEOTIDE SEQUENCE [LARGE SCALE GENOMIC DNA]</scope>
    <source>
        <strain evidence="8">ATCC 8093 / DSM 506 / JCM 20403 / CCM 1077 / IAM 12100 / NBRC 12443 / NCIMB 10456</strain>
    </source>
</reference>
<keyword evidence="5" id="KW-0067">ATP-binding</keyword>
<dbReference type="RefSeq" id="WP_013165670.1">
    <property type="nucleotide sequence ID" value="NC_014217.1"/>
</dbReference>
<dbReference type="CDD" id="cd01167">
    <property type="entry name" value="bac_FRK"/>
    <property type="match status" value="1"/>
</dbReference>
<keyword evidence="3" id="KW-0547">Nucleotide-binding</keyword>
<keyword evidence="4" id="KW-0418">Kinase</keyword>